<keyword evidence="11" id="KW-0732">Signal</keyword>
<evidence type="ECO:0000256" key="2">
    <source>
        <dbReference type="ARBA" id="ARBA00001970"/>
    </source>
</evidence>
<feature type="chain" id="PRO_5042089945" description="peroxidase" evidence="11">
    <location>
        <begin position="24"/>
        <end position="189"/>
    </location>
</feature>
<evidence type="ECO:0000256" key="5">
    <source>
        <dbReference type="ARBA" id="ARBA00022617"/>
    </source>
</evidence>
<comment type="cofactor">
    <cofactor evidence="2">
        <name>heme b</name>
        <dbReference type="ChEBI" id="CHEBI:60344"/>
    </cofactor>
</comment>
<evidence type="ECO:0000256" key="10">
    <source>
        <dbReference type="RuleBase" id="RU004241"/>
    </source>
</evidence>
<keyword evidence="8" id="KW-0408">Iron</keyword>
<dbReference type="GO" id="GO:0006979">
    <property type="term" value="P:response to oxidative stress"/>
    <property type="evidence" value="ECO:0007669"/>
    <property type="project" value="InterPro"/>
</dbReference>
<dbReference type="Gene3D" id="1.10.420.10">
    <property type="entry name" value="Peroxidase, domain 2"/>
    <property type="match status" value="1"/>
</dbReference>
<comment type="caution">
    <text evidence="13">The sequence shown here is derived from an EMBL/GenBank/DDBJ whole genome shotgun (WGS) entry which is preliminary data.</text>
</comment>
<evidence type="ECO:0000256" key="1">
    <source>
        <dbReference type="ARBA" id="ARBA00000189"/>
    </source>
</evidence>
<evidence type="ECO:0000256" key="4">
    <source>
        <dbReference type="ARBA" id="ARBA00022559"/>
    </source>
</evidence>
<keyword evidence="6 9" id="KW-0479">Metal-binding</keyword>
<name>A0AAD5CE00_AMBAR</name>
<comment type="catalytic activity">
    <reaction evidence="1">
        <text>2 a phenolic donor + H2O2 = 2 a phenolic radical donor + 2 H2O</text>
        <dbReference type="Rhea" id="RHEA:56136"/>
        <dbReference type="ChEBI" id="CHEBI:15377"/>
        <dbReference type="ChEBI" id="CHEBI:16240"/>
        <dbReference type="ChEBI" id="CHEBI:139520"/>
        <dbReference type="ChEBI" id="CHEBI:139521"/>
        <dbReference type="EC" id="1.11.1.7"/>
    </reaction>
</comment>
<evidence type="ECO:0000256" key="9">
    <source>
        <dbReference type="PIRSR" id="PIRSR600823-3"/>
    </source>
</evidence>
<evidence type="ECO:0000256" key="8">
    <source>
        <dbReference type="ARBA" id="ARBA00023004"/>
    </source>
</evidence>
<evidence type="ECO:0000313" key="14">
    <source>
        <dbReference type="Proteomes" id="UP001206925"/>
    </source>
</evidence>
<dbReference type="Pfam" id="PF00141">
    <property type="entry name" value="peroxidase"/>
    <property type="match status" value="1"/>
</dbReference>
<gene>
    <name evidence="13" type="ORF">M8C21_019657</name>
</gene>
<dbReference type="EC" id="1.11.1.7" evidence="3"/>
<accession>A0AAD5CE00</accession>
<comment type="similarity">
    <text evidence="10">Belongs to the peroxidase family.</text>
</comment>
<evidence type="ECO:0000259" key="12">
    <source>
        <dbReference type="PROSITE" id="PS50873"/>
    </source>
</evidence>
<dbReference type="PANTHER" id="PTHR31517">
    <property type="match status" value="1"/>
</dbReference>
<evidence type="ECO:0000256" key="7">
    <source>
        <dbReference type="ARBA" id="ARBA00023002"/>
    </source>
</evidence>
<keyword evidence="5" id="KW-0349">Heme</keyword>
<comment type="cofactor">
    <cofactor evidence="9">
        <name>Ca(2+)</name>
        <dbReference type="ChEBI" id="CHEBI:29108"/>
    </cofactor>
    <text evidence="9">Binds 2 calcium ions per subunit.</text>
</comment>
<evidence type="ECO:0000256" key="6">
    <source>
        <dbReference type="ARBA" id="ARBA00022723"/>
    </source>
</evidence>
<reference evidence="13" key="1">
    <citation type="submission" date="2022-06" db="EMBL/GenBank/DDBJ databases">
        <title>Uncovering the hologenomic basis of an extraordinary plant invasion.</title>
        <authorList>
            <person name="Bieker V.C."/>
            <person name="Martin M.D."/>
            <person name="Gilbert T."/>
            <person name="Hodgins K."/>
            <person name="Battlay P."/>
            <person name="Petersen B."/>
            <person name="Wilson J."/>
        </authorList>
    </citation>
    <scope>NUCLEOTIDE SEQUENCE</scope>
    <source>
        <strain evidence="13">AA19_3_7</strain>
        <tissue evidence="13">Leaf</tissue>
    </source>
</reference>
<dbReference type="GO" id="GO:0140825">
    <property type="term" value="F:lactoperoxidase activity"/>
    <property type="evidence" value="ECO:0007669"/>
    <property type="project" value="UniProtKB-EC"/>
</dbReference>
<evidence type="ECO:0000313" key="13">
    <source>
        <dbReference type="EMBL" id="KAI7739709.1"/>
    </source>
</evidence>
<dbReference type="SUPFAM" id="SSF48113">
    <property type="entry name" value="Heme-dependent peroxidases"/>
    <property type="match status" value="2"/>
</dbReference>
<dbReference type="GO" id="GO:0046872">
    <property type="term" value="F:metal ion binding"/>
    <property type="evidence" value="ECO:0007669"/>
    <property type="project" value="UniProtKB-KW"/>
</dbReference>
<keyword evidence="9" id="KW-0106">Calcium</keyword>
<dbReference type="InterPro" id="IPR010255">
    <property type="entry name" value="Haem_peroxidase_sf"/>
</dbReference>
<feature type="signal peptide" evidence="11">
    <location>
        <begin position="1"/>
        <end position="23"/>
    </location>
</feature>
<dbReference type="PROSITE" id="PS50873">
    <property type="entry name" value="PEROXIDASE_4"/>
    <property type="match status" value="1"/>
</dbReference>
<evidence type="ECO:0000256" key="3">
    <source>
        <dbReference type="ARBA" id="ARBA00012313"/>
    </source>
</evidence>
<proteinExistence type="inferred from homology"/>
<sequence length="189" mass="20360">ASSLSKTFFLLVLLLATLGQGYGSAGTCVDFYKSTCPSVESIVQSAVRAAVKANPTIAPGLLRMLYNFNNTNKPDPDINPSFLPKLRALCPLNGGNPLRRVALDTGSVNSFGSSFYDNLKKGRGVIESDAKLWSDPTTQVFVKQFLGLRGLHGLKFDVEFGRAMVKMGNIGVKTGTQGEIRRVCAAINR</sequence>
<dbReference type="Proteomes" id="UP001206925">
    <property type="component" value="Unassembled WGS sequence"/>
</dbReference>
<dbReference type="InterPro" id="IPR002016">
    <property type="entry name" value="Haem_peroxidase"/>
</dbReference>
<dbReference type="GO" id="GO:0020037">
    <property type="term" value="F:heme binding"/>
    <property type="evidence" value="ECO:0007669"/>
    <property type="project" value="InterPro"/>
</dbReference>
<dbReference type="EMBL" id="JAMZMK010008578">
    <property type="protein sequence ID" value="KAI7739709.1"/>
    <property type="molecule type" value="Genomic_DNA"/>
</dbReference>
<keyword evidence="4" id="KW-0575">Peroxidase</keyword>
<dbReference type="InterPro" id="IPR000823">
    <property type="entry name" value="Peroxidase_pln"/>
</dbReference>
<evidence type="ECO:0000256" key="11">
    <source>
        <dbReference type="SAM" id="SignalP"/>
    </source>
</evidence>
<organism evidence="13 14">
    <name type="scientific">Ambrosia artemisiifolia</name>
    <name type="common">Common ragweed</name>
    <dbReference type="NCBI Taxonomy" id="4212"/>
    <lineage>
        <taxon>Eukaryota</taxon>
        <taxon>Viridiplantae</taxon>
        <taxon>Streptophyta</taxon>
        <taxon>Embryophyta</taxon>
        <taxon>Tracheophyta</taxon>
        <taxon>Spermatophyta</taxon>
        <taxon>Magnoliopsida</taxon>
        <taxon>eudicotyledons</taxon>
        <taxon>Gunneridae</taxon>
        <taxon>Pentapetalae</taxon>
        <taxon>asterids</taxon>
        <taxon>campanulids</taxon>
        <taxon>Asterales</taxon>
        <taxon>Asteraceae</taxon>
        <taxon>Asteroideae</taxon>
        <taxon>Heliantheae alliance</taxon>
        <taxon>Heliantheae</taxon>
        <taxon>Ambrosia</taxon>
    </lineage>
</organism>
<keyword evidence="7" id="KW-0560">Oxidoreductase</keyword>
<keyword evidence="14" id="KW-1185">Reference proteome</keyword>
<feature type="domain" description="Plant heme peroxidase family profile" evidence="12">
    <location>
        <begin position="65"/>
        <end position="188"/>
    </location>
</feature>
<dbReference type="AlphaFoldDB" id="A0AAD5CE00"/>
<feature type="binding site" evidence="9">
    <location>
        <position position="104"/>
    </location>
    <ligand>
        <name>Ca(2+)</name>
        <dbReference type="ChEBI" id="CHEBI:29108"/>
        <label>2</label>
    </ligand>
</feature>
<protein>
    <recommendedName>
        <fullName evidence="3">peroxidase</fullName>
        <ecNumber evidence="3">1.11.1.7</ecNumber>
    </recommendedName>
</protein>
<dbReference type="Gene3D" id="1.10.520.10">
    <property type="match status" value="2"/>
</dbReference>
<feature type="non-terminal residue" evidence="13">
    <location>
        <position position="1"/>
    </location>
</feature>
<dbReference type="PANTHER" id="PTHR31517:SF48">
    <property type="entry name" value="PEROXIDASE 16-RELATED"/>
    <property type="match status" value="1"/>
</dbReference>